<reference evidence="2" key="1">
    <citation type="submission" date="2014-09" db="EMBL/GenBank/DDBJ databases">
        <authorList>
            <person name="Magalhaes I.L.F."/>
            <person name="Oliveira U."/>
            <person name="Santos F.R."/>
            <person name="Vidigal T.H.D.A."/>
            <person name="Brescovit A.D."/>
            <person name="Santos A.J."/>
        </authorList>
    </citation>
    <scope>NUCLEOTIDE SEQUENCE</scope>
    <source>
        <tissue evidence="2">Shoot tissue taken approximately 20 cm above the soil surface</tissue>
    </source>
</reference>
<name>A0A0A9HJ64_ARUDO</name>
<sequence length="28" mass="3058">MFFISFMFAKWISGLAAAVASIITVTFS</sequence>
<dbReference type="AlphaFoldDB" id="A0A0A9HJ64"/>
<proteinExistence type="predicted"/>
<accession>A0A0A9HJ64</accession>
<dbReference type="EMBL" id="GBRH01160721">
    <property type="protein sequence ID" value="JAE37175.1"/>
    <property type="molecule type" value="Transcribed_RNA"/>
</dbReference>
<evidence type="ECO:0000256" key="1">
    <source>
        <dbReference type="SAM" id="Phobius"/>
    </source>
</evidence>
<reference evidence="2" key="2">
    <citation type="journal article" date="2015" name="Data Brief">
        <title>Shoot transcriptome of the giant reed, Arundo donax.</title>
        <authorList>
            <person name="Barrero R.A."/>
            <person name="Guerrero F.D."/>
            <person name="Moolhuijzen P."/>
            <person name="Goolsby J.A."/>
            <person name="Tidwell J."/>
            <person name="Bellgard S.E."/>
            <person name="Bellgard M.I."/>
        </authorList>
    </citation>
    <scope>NUCLEOTIDE SEQUENCE</scope>
    <source>
        <tissue evidence="2">Shoot tissue taken approximately 20 cm above the soil surface</tissue>
    </source>
</reference>
<protein>
    <submittedName>
        <fullName evidence="2">Uncharacterized protein</fullName>
    </submittedName>
</protein>
<feature type="transmembrane region" description="Helical" evidence="1">
    <location>
        <begin position="6"/>
        <end position="27"/>
    </location>
</feature>
<keyword evidence="1" id="KW-0472">Membrane</keyword>
<keyword evidence="1" id="KW-0812">Transmembrane</keyword>
<keyword evidence="1" id="KW-1133">Transmembrane helix</keyword>
<organism evidence="2">
    <name type="scientific">Arundo donax</name>
    <name type="common">Giant reed</name>
    <name type="synonym">Donax arundinaceus</name>
    <dbReference type="NCBI Taxonomy" id="35708"/>
    <lineage>
        <taxon>Eukaryota</taxon>
        <taxon>Viridiplantae</taxon>
        <taxon>Streptophyta</taxon>
        <taxon>Embryophyta</taxon>
        <taxon>Tracheophyta</taxon>
        <taxon>Spermatophyta</taxon>
        <taxon>Magnoliopsida</taxon>
        <taxon>Liliopsida</taxon>
        <taxon>Poales</taxon>
        <taxon>Poaceae</taxon>
        <taxon>PACMAD clade</taxon>
        <taxon>Arundinoideae</taxon>
        <taxon>Arundineae</taxon>
        <taxon>Arundo</taxon>
    </lineage>
</organism>
<evidence type="ECO:0000313" key="2">
    <source>
        <dbReference type="EMBL" id="JAE37175.1"/>
    </source>
</evidence>